<dbReference type="Pfam" id="PF03466">
    <property type="entry name" value="LysR_substrate"/>
    <property type="match status" value="1"/>
</dbReference>
<evidence type="ECO:0000313" key="6">
    <source>
        <dbReference type="EMBL" id="ALN18421.1"/>
    </source>
</evidence>
<evidence type="ECO:0000256" key="1">
    <source>
        <dbReference type="ARBA" id="ARBA00009437"/>
    </source>
</evidence>
<keyword evidence="7" id="KW-1185">Reference proteome</keyword>
<dbReference type="InterPro" id="IPR036390">
    <property type="entry name" value="WH_DNA-bd_sf"/>
</dbReference>
<dbReference type="InterPro" id="IPR005119">
    <property type="entry name" value="LysR_subst-bd"/>
</dbReference>
<dbReference type="InterPro" id="IPR000847">
    <property type="entry name" value="LysR_HTH_N"/>
</dbReference>
<gene>
    <name evidence="6" type="ORF">DW68_007215</name>
</gene>
<evidence type="ECO:0000259" key="5">
    <source>
        <dbReference type="PROSITE" id="PS50931"/>
    </source>
</evidence>
<keyword evidence="4" id="KW-0804">Transcription</keyword>
<accession>A0ABM5VU93</accession>
<dbReference type="Proteomes" id="UP000028530">
    <property type="component" value="Chromosome"/>
</dbReference>
<comment type="similarity">
    <text evidence="1">Belongs to the LysR transcriptional regulatory family.</text>
</comment>
<name>A0ABM5VU93_ECTME</name>
<dbReference type="Gene3D" id="1.10.10.10">
    <property type="entry name" value="Winged helix-like DNA-binding domain superfamily/Winged helix DNA-binding domain"/>
    <property type="match status" value="1"/>
</dbReference>
<dbReference type="GeneID" id="57605650"/>
<reference evidence="6 7" key="1">
    <citation type="submission" date="2015-11" db="EMBL/GenBank/DDBJ databases">
        <authorList>
            <person name="Chong T.M."/>
            <person name="Chan K.G."/>
            <person name="Dessaux Y."/>
        </authorList>
    </citation>
    <scope>NUCLEOTIDE SEQUENCE [LARGE SCALE GENOMIC DNA]</scope>
    <source>
        <strain evidence="6 7">S5.2</strain>
    </source>
</reference>
<dbReference type="InterPro" id="IPR058163">
    <property type="entry name" value="LysR-type_TF_proteobact-type"/>
</dbReference>
<evidence type="ECO:0000256" key="4">
    <source>
        <dbReference type="ARBA" id="ARBA00023163"/>
    </source>
</evidence>
<evidence type="ECO:0000256" key="3">
    <source>
        <dbReference type="ARBA" id="ARBA00023125"/>
    </source>
</evidence>
<dbReference type="SUPFAM" id="SSF46785">
    <property type="entry name" value="Winged helix' DNA-binding domain"/>
    <property type="match status" value="1"/>
</dbReference>
<dbReference type="CDD" id="cd08422">
    <property type="entry name" value="PBP2_CrgA_like"/>
    <property type="match status" value="1"/>
</dbReference>
<evidence type="ECO:0000256" key="2">
    <source>
        <dbReference type="ARBA" id="ARBA00023015"/>
    </source>
</evidence>
<dbReference type="PANTHER" id="PTHR30537:SF5">
    <property type="entry name" value="HTH-TYPE TRANSCRIPTIONAL ACTIVATOR TTDR-RELATED"/>
    <property type="match status" value="1"/>
</dbReference>
<proteinExistence type="inferred from homology"/>
<protein>
    <submittedName>
        <fullName evidence="6">LysR family transcriptional regulator</fullName>
    </submittedName>
</protein>
<sequence>MDKLLALRTFVATVRCGGFSAAARQLGLATSSVTRTINALEQELGCVLLNRNTRQVSVSEAGHDYFERALAILDALDEADAAVADKDGEVRGRLAVSVPVEFARRIIAPHLGKLLQRHPQLEVSLRVTDEVVDLLSERVDLALRLGSSIVSDDVVSQRVGSFRRWLVASPQYLAHISPISHPEALQAHACLQYDYGSPANYWRFEQDGKTLQVPISGRLRSNNADILRQAALDGQGIALLSDWLVRDDVDSGQLQRLLPDYDVAPGPREGTIHLLYLPNHRGSRRIAAFSEFLQELLQG</sequence>
<feature type="domain" description="HTH lysR-type" evidence="5">
    <location>
        <begin position="1"/>
        <end position="59"/>
    </location>
</feature>
<dbReference type="Gene3D" id="3.40.190.290">
    <property type="match status" value="1"/>
</dbReference>
<keyword evidence="3" id="KW-0238">DNA-binding</keyword>
<keyword evidence="2" id="KW-0805">Transcription regulation</keyword>
<dbReference type="EMBL" id="CP013124">
    <property type="protein sequence ID" value="ALN18421.1"/>
    <property type="molecule type" value="Genomic_DNA"/>
</dbReference>
<dbReference type="InterPro" id="IPR036388">
    <property type="entry name" value="WH-like_DNA-bd_sf"/>
</dbReference>
<dbReference type="RefSeq" id="WP_017362674.1">
    <property type="nucleotide sequence ID" value="NZ_CP013124.1"/>
</dbReference>
<evidence type="ECO:0000313" key="7">
    <source>
        <dbReference type="Proteomes" id="UP000028530"/>
    </source>
</evidence>
<dbReference type="Pfam" id="PF00126">
    <property type="entry name" value="HTH_1"/>
    <property type="match status" value="1"/>
</dbReference>
<dbReference type="PROSITE" id="PS50931">
    <property type="entry name" value="HTH_LYSR"/>
    <property type="match status" value="1"/>
</dbReference>
<dbReference type="SUPFAM" id="SSF53850">
    <property type="entry name" value="Periplasmic binding protein-like II"/>
    <property type="match status" value="1"/>
</dbReference>
<dbReference type="PANTHER" id="PTHR30537">
    <property type="entry name" value="HTH-TYPE TRANSCRIPTIONAL REGULATOR"/>
    <property type="match status" value="1"/>
</dbReference>
<organism evidence="6 7">
    <name type="scientific">Ectopseudomonas mendocina S5.2</name>
    <dbReference type="NCBI Taxonomy" id="1225174"/>
    <lineage>
        <taxon>Bacteria</taxon>
        <taxon>Pseudomonadati</taxon>
        <taxon>Pseudomonadota</taxon>
        <taxon>Gammaproteobacteria</taxon>
        <taxon>Pseudomonadales</taxon>
        <taxon>Pseudomonadaceae</taxon>
        <taxon>Ectopseudomonas</taxon>
    </lineage>
</organism>